<dbReference type="EMBL" id="NEVH01008214">
    <property type="protein sequence ID" value="PNF34539.1"/>
    <property type="molecule type" value="Genomic_DNA"/>
</dbReference>
<accession>A0A2J7R129</accession>
<protein>
    <submittedName>
        <fullName evidence="1">Uncharacterized protein</fullName>
    </submittedName>
</protein>
<sequence length="542" mass="60169">MPPFVPVQSLYSSCLTTVFENLLESVKKTSNTVEHLRKVIQSSLHAGIREHLIHITTAHCRNNIYVLLDLLSILLDQAVKQLDHSGGDDNSCLRAEQCSALLSTLEQCQATGLQELTVKVRLDPRRAGDIETVSSANVSFHRVLRGGLAANLRSLVLRSVCDNEILRLLGRHCPHLRHLDATSSWLVDDNGLRSLCFKEQESHTLPPDGYCGDTCGWFSAIQPSDLNICCRSLQEVRIQDTNTSELGVIMLLLFIPNLKSLGGFIYYRNVGDAIMNLSQHYDGKLKLNLTDLWDTCLSPEKASILSAAAPQLASLYTRGSWLHSVGSFSHLVALTVDFDFVDFSPALESYLIEHGQKLQKLVLVDQIHSVDVSMLAENCPCLKELGAKLEGGWYGEAGAMLPQLVICRIRVGATETLHALLVHTPRLEHLEVVLEEENYGEGVEVVDDFLISQSLAENPHPAHLRVFVLRSECNLTALSVQLLISSCPSLRFIGDLHSWTGISDSDIEQLAQEIVDRNMDLMLSYRGNLLPPRRVRCLVAKT</sequence>
<dbReference type="InParanoid" id="A0A2J7R129"/>
<reference evidence="1 2" key="1">
    <citation type="submission" date="2017-12" db="EMBL/GenBank/DDBJ databases">
        <title>Hemimetabolous genomes reveal molecular basis of termite eusociality.</title>
        <authorList>
            <person name="Harrison M.C."/>
            <person name="Jongepier E."/>
            <person name="Robertson H.M."/>
            <person name="Arning N."/>
            <person name="Bitard-Feildel T."/>
            <person name="Chao H."/>
            <person name="Childers C.P."/>
            <person name="Dinh H."/>
            <person name="Doddapaneni H."/>
            <person name="Dugan S."/>
            <person name="Gowin J."/>
            <person name="Greiner C."/>
            <person name="Han Y."/>
            <person name="Hu H."/>
            <person name="Hughes D.S.T."/>
            <person name="Huylmans A.-K."/>
            <person name="Kemena C."/>
            <person name="Kremer L.P.M."/>
            <person name="Lee S.L."/>
            <person name="Lopez-Ezquerra A."/>
            <person name="Mallet L."/>
            <person name="Monroy-Kuhn J.M."/>
            <person name="Moser A."/>
            <person name="Murali S.C."/>
            <person name="Muzny D.M."/>
            <person name="Otani S."/>
            <person name="Piulachs M.-D."/>
            <person name="Poelchau M."/>
            <person name="Qu J."/>
            <person name="Schaub F."/>
            <person name="Wada-Katsumata A."/>
            <person name="Worley K.C."/>
            <person name="Xie Q."/>
            <person name="Ylla G."/>
            <person name="Poulsen M."/>
            <person name="Gibbs R.A."/>
            <person name="Schal C."/>
            <person name="Richards S."/>
            <person name="Belles X."/>
            <person name="Korb J."/>
            <person name="Bornberg-Bauer E."/>
        </authorList>
    </citation>
    <scope>NUCLEOTIDE SEQUENCE [LARGE SCALE GENOMIC DNA]</scope>
    <source>
        <tissue evidence="1">Whole body</tissue>
    </source>
</reference>
<dbReference type="Gene3D" id="3.80.10.10">
    <property type="entry name" value="Ribonuclease Inhibitor"/>
    <property type="match status" value="2"/>
</dbReference>
<dbReference type="SUPFAM" id="SSF52047">
    <property type="entry name" value="RNI-like"/>
    <property type="match status" value="1"/>
</dbReference>
<dbReference type="InterPro" id="IPR032675">
    <property type="entry name" value="LRR_dom_sf"/>
</dbReference>
<dbReference type="AlphaFoldDB" id="A0A2J7R129"/>
<evidence type="ECO:0000313" key="1">
    <source>
        <dbReference type="EMBL" id="PNF34538.1"/>
    </source>
</evidence>
<dbReference type="EMBL" id="NEVH01008214">
    <property type="protein sequence ID" value="PNF34540.1"/>
    <property type="molecule type" value="Genomic_DNA"/>
</dbReference>
<dbReference type="EMBL" id="NEVH01008214">
    <property type="protein sequence ID" value="PNF34538.1"/>
    <property type="molecule type" value="Genomic_DNA"/>
</dbReference>
<dbReference type="STRING" id="105785.A0A2J7R129"/>
<evidence type="ECO:0000313" key="2">
    <source>
        <dbReference type="Proteomes" id="UP000235965"/>
    </source>
</evidence>
<comment type="caution">
    <text evidence="1">The sequence shown here is derived from an EMBL/GenBank/DDBJ whole genome shotgun (WGS) entry which is preliminary data.</text>
</comment>
<name>A0A2J7R129_9NEOP</name>
<proteinExistence type="predicted"/>
<dbReference type="Proteomes" id="UP000235965">
    <property type="component" value="Unassembled WGS sequence"/>
</dbReference>
<organism evidence="1 2">
    <name type="scientific">Cryptotermes secundus</name>
    <dbReference type="NCBI Taxonomy" id="105785"/>
    <lineage>
        <taxon>Eukaryota</taxon>
        <taxon>Metazoa</taxon>
        <taxon>Ecdysozoa</taxon>
        <taxon>Arthropoda</taxon>
        <taxon>Hexapoda</taxon>
        <taxon>Insecta</taxon>
        <taxon>Pterygota</taxon>
        <taxon>Neoptera</taxon>
        <taxon>Polyneoptera</taxon>
        <taxon>Dictyoptera</taxon>
        <taxon>Blattodea</taxon>
        <taxon>Blattoidea</taxon>
        <taxon>Termitoidae</taxon>
        <taxon>Kalotermitidae</taxon>
        <taxon>Cryptotermitinae</taxon>
        <taxon>Cryptotermes</taxon>
    </lineage>
</organism>
<gene>
    <name evidence="1" type="ORF">B7P43_G10743</name>
</gene>
<dbReference type="OrthoDB" id="16120at2759"/>
<keyword evidence="2" id="KW-1185">Reference proteome</keyword>